<dbReference type="InterPro" id="IPR028945">
    <property type="entry name" value="Get1"/>
</dbReference>
<keyword evidence="5" id="KW-0472">Membrane</keyword>
<protein>
    <recommendedName>
        <fullName evidence="1">Guided entry of tail-anchored proteins factor 1</fullName>
    </recommendedName>
    <alternativeName>
        <fullName evidence="2">Tail-anchored protein insertion receptor WRB</fullName>
    </alternativeName>
    <alternativeName>
        <fullName evidence="3">Tryptophan-rich basic protein</fullName>
    </alternativeName>
</protein>
<keyword evidence="4" id="KW-0175">Coiled coil</keyword>
<keyword evidence="5" id="KW-1133">Transmembrane helix</keyword>
<evidence type="ECO:0000256" key="4">
    <source>
        <dbReference type="SAM" id="Coils"/>
    </source>
</evidence>
<feature type="transmembrane region" description="Helical" evidence="5">
    <location>
        <begin position="173"/>
        <end position="191"/>
    </location>
</feature>
<dbReference type="Proteomes" id="UP000046392">
    <property type="component" value="Unplaced"/>
</dbReference>
<keyword evidence="5" id="KW-0812">Transmembrane</keyword>
<dbReference type="InterPro" id="IPR029012">
    <property type="entry name" value="Helix_hairpin_bin_sf"/>
</dbReference>
<feature type="transmembrane region" description="Helical" evidence="5">
    <location>
        <begin position="22"/>
        <end position="40"/>
    </location>
</feature>
<dbReference type="GO" id="GO:0071816">
    <property type="term" value="P:tail-anchored membrane protein insertion into ER membrane"/>
    <property type="evidence" value="ECO:0007669"/>
    <property type="project" value="InterPro"/>
</dbReference>
<reference evidence="7" key="1">
    <citation type="submission" date="2017-02" db="UniProtKB">
        <authorList>
            <consortium name="WormBaseParasite"/>
        </authorList>
    </citation>
    <scope>IDENTIFICATION</scope>
</reference>
<feature type="coiled-coil region" evidence="4">
    <location>
        <begin position="54"/>
        <end position="107"/>
    </location>
</feature>
<proteinExistence type="predicted"/>
<keyword evidence="6" id="KW-1185">Reference proteome</keyword>
<evidence type="ECO:0000256" key="3">
    <source>
        <dbReference type="ARBA" id="ARBA00033006"/>
    </source>
</evidence>
<dbReference type="WBParaSite" id="SPAL_0000459900.1">
    <property type="protein sequence ID" value="SPAL_0000459900.1"/>
    <property type="gene ID" value="SPAL_0000459900"/>
</dbReference>
<dbReference type="Gene3D" id="1.10.287.660">
    <property type="entry name" value="Helix hairpin bin"/>
    <property type="match status" value="1"/>
</dbReference>
<evidence type="ECO:0000313" key="6">
    <source>
        <dbReference type="Proteomes" id="UP000046392"/>
    </source>
</evidence>
<evidence type="ECO:0000256" key="5">
    <source>
        <dbReference type="SAM" id="Phobius"/>
    </source>
</evidence>
<dbReference type="AlphaFoldDB" id="A0A0N5BF30"/>
<sequence>MDDNRELYIGKVYQINENLDSYKLFCSFLVVIIARYWIYISSFLKIQLTKLAQLTEDERLLKENDAEIRKLTSERNKYSIKDDFAQHMKIERKIVKLEHEKKKILEKVNNNSSIMENICLLIARASLISYLTYHSFSSVIFTVPKYDFPLFYRILAFPNVFFSNSIYKEDVTPISTIVFATITILSLEYLVNGLKSRSYCNVTNDKKVN</sequence>
<evidence type="ECO:0000256" key="1">
    <source>
        <dbReference type="ARBA" id="ARBA00017951"/>
    </source>
</evidence>
<organism evidence="6 7">
    <name type="scientific">Strongyloides papillosus</name>
    <name type="common">Intestinal threadworm</name>
    <dbReference type="NCBI Taxonomy" id="174720"/>
    <lineage>
        <taxon>Eukaryota</taxon>
        <taxon>Metazoa</taxon>
        <taxon>Ecdysozoa</taxon>
        <taxon>Nematoda</taxon>
        <taxon>Chromadorea</taxon>
        <taxon>Rhabditida</taxon>
        <taxon>Tylenchina</taxon>
        <taxon>Panagrolaimomorpha</taxon>
        <taxon>Strongyloidoidea</taxon>
        <taxon>Strongyloididae</taxon>
        <taxon>Strongyloides</taxon>
    </lineage>
</organism>
<dbReference type="Pfam" id="PF04420">
    <property type="entry name" value="CHD5"/>
    <property type="match status" value="1"/>
</dbReference>
<evidence type="ECO:0000313" key="7">
    <source>
        <dbReference type="WBParaSite" id="SPAL_0000459900.1"/>
    </source>
</evidence>
<evidence type="ECO:0000256" key="2">
    <source>
        <dbReference type="ARBA" id="ARBA00032437"/>
    </source>
</evidence>
<name>A0A0N5BF30_STREA</name>
<accession>A0A0N5BF30</accession>